<dbReference type="InterPro" id="IPR000073">
    <property type="entry name" value="AB_hydrolase_1"/>
</dbReference>
<dbReference type="GeneID" id="28823372"/>
<feature type="domain" description="AB hydrolase-1" evidence="1">
    <location>
        <begin position="6"/>
        <end position="230"/>
    </location>
</feature>
<sequence>MPKPTIVFIPGIWEGPTVFTGVSNTVSSLGFQTQAVSLPSTGSRSPGNPSMKDDEAAIRAVVKKLVEEEEKEVLMVMHSAGGFLGSAAIEGLGRKEGRKGGVVKLVFLCAGIAEVGHFHAALPFMDLETGKEAGEMHCVRPRELLFNDLSPEDTEKWLSLLKPQPLSGWGATTDYAGWKEIPSVYLICENDQVLPEAYQAKMSAMVGSKVERCKSGHMVTLSMPDKVVDVIRDAAEEV</sequence>
<dbReference type="InterPro" id="IPR052897">
    <property type="entry name" value="Sec-Metab_Biosynth_Hydrolase"/>
</dbReference>
<dbReference type="GO" id="GO:0016787">
    <property type="term" value="F:hydrolase activity"/>
    <property type="evidence" value="ECO:0007669"/>
    <property type="project" value="UniProtKB-KW"/>
</dbReference>
<gene>
    <name evidence="2" type="ORF">LY89DRAFT_676956</name>
</gene>
<proteinExistence type="predicted"/>
<evidence type="ECO:0000313" key="3">
    <source>
        <dbReference type="Proteomes" id="UP000070700"/>
    </source>
</evidence>
<dbReference type="InterPro" id="IPR029058">
    <property type="entry name" value="AB_hydrolase_fold"/>
</dbReference>
<reference evidence="2 3" key="1">
    <citation type="submission" date="2015-10" db="EMBL/GenBank/DDBJ databases">
        <title>Full genome of DAOMC 229536 Phialocephala scopiformis, a fungal endophyte of spruce producing the potent anti-insectan compound rugulosin.</title>
        <authorList>
            <consortium name="DOE Joint Genome Institute"/>
            <person name="Walker A.K."/>
            <person name="Frasz S.L."/>
            <person name="Seifert K.A."/>
            <person name="Miller J.D."/>
            <person name="Mondo S.J."/>
            <person name="Labutti K."/>
            <person name="Lipzen A."/>
            <person name="Dockter R."/>
            <person name="Kennedy M."/>
            <person name="Grigoriev I.V."/>
            <person name="Spatafora J.W."/>
        </authorList>
    </citation>
    <scope>NUCLEOTIDE SEQUENCE [LARGE SCALE GENOMIC DNA]</scope>
    <source>
        <strain evidence="2 3">CBS 120377</strain>
    </source>
</reference>
<evidence type="ECO:0000313" key="2">
    <source>
        <dbReference type="EMBL" id="KUJ08555.1"/>
    </source>
</evidence>
<dbReference type="OrthoDB" id="408373at2759"/>
<accession>A0A132B829</accession>
<name>A0A132B829_MOLSC</name>
<dbReference type="EMBL" id="KQ947435">
    <property type="protein sequence ID" value="KUJ08555.1"/>
    <property type="molecule type" value="Genomic_DNA"/>
</dbReference>
<dbReference type="PANTHER" id="PTHR37017">
    <property type="entry name" value="AB HYDROLASE-1 DOMAIN-CONTAINING PROTEIN-RELATED"/>
    <property type="match status" value="1"/>
</dbReference>
<organism evidence="2 3">
    <name type="scientific">Mollisia scopiformis</name>
    <name type="common">Conifer needle endophyte fungus</name>
    <name type="synonym">Phialocephala scopiformis</name>
    <dbReference type="NCBI Taxonomy" id="149040"/>
    <lineage>
        <taxon>Eukaryota</taxon>
        <taxon>Fungi</taxon>
        <taxon>Dikarya</taxon>
        <taxon>Ascomycota</taxon>
        <taxon>Pezizomycotina</taxon>
        <taxon>Leotiomycetes</taxon>
        <taxon>Helotiales</taxon>
        <taxon>Mollisiaceae</taxon>
        <taxon>Mollisia</taxon>
    </lineage>
</organism>
<dbReference type="KEGG" id="psco:LY89DRAFT_676956"/>
<dbReference type="Proteomes" id="UP000070700">
    <property type="component" value="Unassembled WGS sequence"/>
</dbReference>
<dbReference type="Gene3D" id="3.40.50.1820">
    <property type="entry name" value="alpha/beta hydrolase"/>
    <property type="match status" value="1"/>
</dbReference>
<dbReference type="PANTHER" id="PTHR37017:SF3">
    <property type="entry name" value="AB HYDROLASE-1 DOMAIN-CONTAINING PROTEIN"/>
    <property type="match status" value="1"/>
</dbReference>
<dbReference type="InParanoid" id="A0A132B829"/>
<dbReference type="AlphaFoldDB" id="A0A132B829"/>
<keyword evidence="3" id="KW-1185">Reference proteome</keyword>
<dbReference type="Pfam" id="PF12697">
    <property type="entry name" value="Abhydrolase_6"/>
    <property type="match status" value="1"/>
</dbReference>
<dbReference type="RefSeq" id="XP_018062910.1">
    <property type="nucleotide sequence ID" value="XM_018213646.1"/>
</dbReference>
<dbReference type="SUPFAM" id="SSF53474">
    <property type="entry name" value="alpha/beta-Hydrolases"/>
    <property type="match status" value="1"/>
</dbReference>
<evidence type="ECO:0000259" key="1">
    <source>
        <dbReference type="Pfam" id="PF12697"/>
    </source>
</evidence>
<protein>
    <submittedName>
        <fullName evidence="2">Alpha/beta-hydrolase</fullName>
    </submittedName>
</protein>
<keyword evidence="2" id="KW-0378">Hydrolase</keyword>